<accession>A0A383S4K9</accession>
<dbReference type="Proteomes" id="UP000263928">
    <property type="component" value="Unassembled WGS sequence"/>
</dbReference>
<dbReference type="PANTHER" id="PTHR30590">
    <property type="entry name" value="INNER MEMBRANE PROTEIN"/>
    <property type="match status" value="1"/>
</dbReference>
<proteinExistence type="predicted"/>
<evidence type="ECO:0000259" key="1">
    <source>
        <dbReference type="Pfam" id="PF04235"/>
    </source>
</evidence>
<protein>
    <recommendedName>
        <fullName evidence="1">DUF418 domain-containing protein</fullName>
    </recommendedName>
</protein>
<evidence type="ECO:0000313" key="3">
    <source>
        <dbReference type="Proteomes" id="UP000263928"/>
    </source>
</evidence>
<reference evidence="3" key="1">
    <citation type="submission" date="2018-08" db="EMBL/GenBank/DDBJ databases">
        <authorList>
            <person name="Hornung B."/>
        </authorList>
    </citation>
    <scope>NUCLEOTIDE SEQUENCE [LARGE SCALE GENOMIC DNA]</scope>
</reference>
<organism evidence="2 3">
    <name type="scientific">Propionibacterium australiense</name>
    <dbReference type="NCBI Taxonomy" id="119981"/>
    <lineage>
        <taxon>Bacteria</taxon>
        <taxon>Bacillati</taxon>
        <taxon>Actinomycetota</taxon>
        <taxon>Actinomycetes</taxon>
        <taxon>Propionibacteriales</taxon>
        <taxon>Propionibacteriaceae</taxon>
        <taxon>Propionibacterium</taxon>
    </lineage>
</organism>
<keyword evidence="3" id="KW-1185">Reference proteome</keyword>
<dbReference type="EMBL" id="UNQJ01000001">
    <property type="protein sequence ID" value="SYZ32309.1"/>
    <property type="molecule type" value="Genomic_DNA"/>
</dbReference>
<name>A0A383S4K9_9ACTN</name>
<sequence length="419" mass="44665">MHATAGNRPVTRGGRCLIPVLHLRVEFGPEGSLAGVSGDGTMATEPCIGPSLSAMNSDNAQQPNVPVTVPEHRSADGGALAATAAPAPRYQVLDVLRGFAVCGILLVNTGDITNLGMDLPVVMGRGFSTTQNVLFYLVSTRFVPIFSFMFGMSLMFVADSARRRGARPWRVLLRRMLGLLVIGLLHSLIYPGEVLKTYAVVGMVLIPVVLSAPRRVVAALGVVATVASFAVAGSSVLNVPGLFLLGAMAVAYGLPTFLEHPDRRLVIAAGALAVLTGLAVFWQFRSGDGDPRFVSAGGIAGGVQAALYVVLVALACATPLRRPLAAFLEPLGRTALSCYVGASCIVVPVGLLLGWRESEDLLPVLGVAAVVLVIQSVIARLWLRHFRYGPLEWIWRCLTWWKPQPMRRDTNRDTVRSPA</sequence>
<evidence type="ECO:0000313" key="2">
    <source>
        <dbReference type="EMBL" id="SYZ32309.1"/>
    </source>
</evidence>
<dbReference type="InterPro" id="IPR052529">
    <property type="entry name" value="Bact_Transport_Assoc"/>
</dbReference>
<gene>
    <name evidence="2" type="ORF">PROPAUS_0184</name>
</gene>
<feature type="domain" description="DUF418" evidence="1">
    <location>
        <begin position="265"/>
        <end position="402"/>
    </location>
</feature>
<dbReference type="InterPro" id="IPR007349">
    <property type="entry name" value="DUF418"/>
</dbReference>
<dbReference type="PANTHER" id="PTHR30590:SF2">
    <property type="entry name" value="INNER MEMBRANE PROTEIN"/>
    <property type="match status" value="1"/>
</dbReference>
<dbReference type="AlphaFoldDB" id="A0A383S4K9"/>
<dbReference type="Pfam" id="PF04235">
    <property type="entry name" value="DUF418"/>
    <property type="match status" value="1"/>
</dbReference>